<feature type="signal peptide" evidence="1">
    <location>
        <begin position="1"/>
        <end position="19"/>
    </location>
</feature>
<sequence length="241" mass="28092">MNNKIILFLVFVFAYTANSQSLNGAWKLIEKDGVAVDYEMIKLHSDLYFTYAAYHKSTGEFIEAGGGTYQYEFFNYKENYEIDSTNPERSGTTTSYKAIMEAENLRITNLSTGEVQKWLKIDEADNKLMATCWRIHKKQDEGDPDWRRIEYAPRKTLKLLTNHRYQVLALNSETGKFVGSSGGTWTSNDQNYIEHIEFFSKDPSNVGRSLSFYKKIDHDLWHHSGRDTQGQVLMEKWLRYK</sequence>
<proteinExistence type="predicted"/>
<evidence type="ECO:0000256" key="1">
    <source>
        <dbReference type="SAM" id="SignalP"/>
    </source>
</evidence>
<evidence type="ECO:0000313" key="3">
    <source>
        <dbReference type="Proteomes" id="UP000599688"/>
    </source>
</evidence>
<dbReference type="AlphaFoldDB" id="A0A916ZRH0"/>
<reference evidence="2 3" key="1">
    <citation type="journal article" date="2014" name="Int. J. Syst. Evol. Microbiol.">
        <title>Complete genome sequence of Corynebacterium casei LMG S-19264T (=DSM 44701T), isolated from a smear-ripened cheese.</title>
        <authorList>
            <consortium name="US DOE Joint Genome Institute (JGI-PGF)"/>
            <person name="Walter F."/>
            <person name="Albersmeier A."/>
            <person name="Kalinowski J."/>
            <person name="Ruckert C."/>
        </authorList>
    </citation>
    <scope>NUCLEOTIDE SEQUENCE [LARGE SCALE GENOMIC DNA]</scope>
    <source>
        <strain evidence="2 3">CGMCC 1.12925</strain>
    </source>
</reference>
<protein>
    <recommendedName>
        <fullName evidence="4">Membrane or secreted protein</fullName>
    </recommendedName>
</protein>
<keyword evidence="3" id="KW-1185">Reference proteome</keyword>
<keyword evidence="1" id="KW-0732">Signal</keyword>
<dbReference type="Proteomes" id="UP000599688">
    <property type="component" value="Unassembled WGS sequence"/>
</dbReference>
<name>A0A916ZRH0_9FLAO</name>
<comment type="caution">
    <text evidence="2">The sequence shown here is derived from an EMBL/GenBank/DDBJ whole genome shotgun (WGS) entry which is preliminary data.</text>
</comment>
<accession>A0A916ZRH0</accession>
<organism evidence="2 3">
    <name type="scientific">Psychroflexus salis</name>
    <dbReference type="NCBI Taxonomy" id="1526574"/>
    <lineage>
        <taxon>Bacteria</taxon>
        <taxon>Pseudomonadati</taxon>
        <taxon>Bacteroidota</taxon>
        <taxon>Flavobacteriia</taxon>
        <taxon>Flavobacteriales</taxon>
        <taxon>Flavobacteriaceae</taxon>
        <taxon>Psychroflexus</taxon>
    </lineage>
</organism>
<dbReference type="RefSeq" id="WP_188405697.1">
    <property type="nucleotide sequence ID" value="NZ_BMGL01000005.1"/>
</dbReference>
<dbReference type="EMBL" id="BMGL01000005">
    <property type="protein sequence ID" value="GGE10346.1"/>
    <property type="molecule type" value="Genomic_DNA"/>
</dbReference>
<dbReference type="Gene3D" id="2.40.128.490">
    <property type="entry name" value="Uncharacterised protein PF14869, DUF4488"/>
    <property type="match status" value="1"/>
</dbReference>
<evidence type="ECO:0008006" key="4">
    <source>
        <dbReference type="Google" id="ProtNLM"/>
    </source>
</evidence>
<feature type="chain" id="PRO_5037436449" description="Membrane or secreted protein" evidence="1">
    <location>
        <begin position="20"/>
        <end position="241"/>
    </location>
</feature>
<gene>
    <name evidence="2" type="ORF">GCM10010831_09820</name>
</gene>
<evidence type="ECO:0000313" key="2">
    <source>
        <dbReference type="EMBL" id="GGE10346.1"/>
    </source>
</evidence>